<dbReference type="eggNOG" id="COG1006">
    <property type="taxonomic scope" value="Bacteria"/>
</dbReference>
<evidence type="ECO:0000313" key="9">
    <source>
        <dbReference type="Proteomes" id="UP000002255"/>
    </source>
</evidence>
<evidence type="ECO:0000256" key="1">
    <source>
        <dbReference type="ARBA" id="ARBA00004651"/>
    </source>
</evidence>
<dbReference type="Gene3D" id="1.10.287.3510">
    <property type="match status" value="1"/>
</dbReference>
<evidence type="ECO:0000256" key="4">
    <source>
        <dbReference type="ARBA" id="ARBA00022692"/>
    </source>
</evidence>
<evidence type="ECO:0000256" key="2">
    <source>
        <dbReference type="ARBA" id="ARBA00010388"/>
    </source>
</evidence>
<dbReference type="STRING" id="446471.Xcel_1841"/>
<keyword evidence="6 7" id="KW-0472">Membrane</keyword>
<reference evidence="9" key="1">
    <citation type="submission" date="2009-11" db="EMBL/GenBank/DDBJ databases">
        <title>The complete chromosome of Xylanimonas cellulosilytica DSM 15894.</title>
        <authorList>
            <consortium name="US DOE Joint Genome Institute (JGI-PGF)"/>
            <person name="Lucas S."/>
            <person name="Copeland A."/>
            <person name="Lapidus A."/>
            <person name="Glavina del Rio T."/>
            <person name="Dalin E."/>
            <person name="Tice H."/>
            <person name="Bruce D."/>
            <person name="Goodwin L."/>
            <person name="Pitluck S."/>
            <person name="Kyrpides N."/>
            <person name="Mavromatis K."/>
            <person name="Ivanova N."/>
            <person name="Mikhailova N."/>
            <person name="Foster B."/>
            <person name="Clum A."/>
            <person name="Brettin T."/>
            <person name="Detter J.C."/>
            <person name="Han C."/>
            <person name="Larimer F."/>
            <person name="Land M."/>
            <person name="Hauser L."/>
            <person name="Markowitz V."/>
            <person name="Cheng J.F."/>
            <person name="Hugenholtz P."/>
            <person name="Woyke T."/>
            <person name="Wu D."/>
            <person name="Gehrich-Schroeter G."/>
            <person name="Schneider S."/>
            <person name="Pukall S.R."/>
            <person name="Klenk H.P."/>
            <person name="Eisen J.A."/>
        </authorList>
    </citation>
    <scope>NUCLEOTIDE SEQUENCE [LARGE SCALE GENOMIC DNA]</scope>
    <source>
        <strain evidence="9">DSM 15894 / CECT 5975 / LMG 20990 / XIL07</strain>
    </source>
</reference>
<keyword evidence="4 7" id="KW-0812">Transmembrane</keyword>
<feature type="transmembrane region" description="Helical" evidence="7">
    <location>
        <begin position="36"/>
        <end position="56"/>
    </location>
</feature>
<dbReference type="HOGENOM" id="CLU_082058_2_1_11"/>
<reference evidence="8 9" key="2">
    <citation type="journal article" date="2010" name="Stand. Genomic Sci.">
        <title>Complete genome sequence of Xylanimonas cellulosilytica type strain (XIL07).</title>
        <authorList>
            <person name="Foster B."/>
            <person name="Pukall R."/>
            <person name="Abt B."/>
            <person name="Nolan M."/>
            <person name="Glavina Del Rio T."/>
            <person name="Chen F."/>
            <person name="Lucas S."/>
            <person name="Tice H."/>
            <person name="Pitluck S."/>
            <person name="Cheng J.-F."/>
            <person name="Chertkov O."/>
            <person name="Brettin T."/>
            <person name="Han C."/>
            <person name="Detter J.C."/>
            <person name="Bruce D."/>
            <person name="Goodwin L."/>
            <person name="Ivanova N."/>
            <person name="Mavromatis K."/>
            <person name="Pati A."/>
            <person name="Mikhailova N."/>
            <person name="Chen A."/>
            <person name="Palaniappan K."/>
            <person name="Land M."/>
            <person name="Hauser L."/>
            <person name="Chang Y.-J."/>
            <person name="Jeffries C.D."/>
            <person name="Chain P."/>
            <person name="Rohde M."/>
            <person name="Goeker M."/>
            <person name="Bristow J."/>
            <person name="Eisen J.A."/>
            <person name="Markowitz V."/>
            <person name="Hugenholtz P."/>
            <person name="Kyrpides N.C."/>
            <person name="Klenk H.-P."/>
            <person name="Lapidus A."/>
        </authorList>
    </citation>
    <scope>NUCLEOTIDE SEQUENCE [LARGE SCALE GENOMIC DNA]</scope>
    <source>
        <strain evidence="9">DSM 15894 / CECT 5975 / LMG 20990 / XIL07</strain>
    </source>
</reference>
<feature type="transmembrane region" description="Helical" evidence="7">
    <location>
        <begin position="12"/>
        <end position="29"/>
    </location>
</feature>
<keyword evidence="5 7" id="KW-1133">Transmembrane helix</keyword>
<name>D1BT19_XYLCX</name>
<dbReference type="PANTHER" id="PTHR34583:SF2">
    <property type="entry name" value="ANTIPORTER SUBUNIT MNHC2-RELATED"/>
    <property type="match status" value="1"/>
</dbReference>
<evidence type="ECO:0000256" key="5">
    <source>
        <dbReference type="ARBA" id="ARBA00022989"/>
    </source>
</evidence>
<gene>
    <name evidence="8" type="ordered locus">Xcel_1841</name>
</gene>
<dbReference type="InterPro" id="IPR050601">
    <property type="entry name" value="CPA3_antiporter_subunitC"/>
</dbReference>
<dbReference type="PANTHER" id="PTHR34583">
    <property type="entry name" value="ANTIPORTER SUBUNIT MNHC2-RELATED"/>
    <property type="match status" value="1"/>
</dbReference>
<evidence type="ECO:0000256" key="6">
    <source>
        <dbReference type="ARBA" id="ARBA00023136"/>
    </source>
</evidence>
<organism evidence="8 9">
    <name type="scientific">Xylanimonas cellulosilytica (strain DSM 15894 / JCM 12276 / CECT 5975 / KCTC 9989 / LMG 20990 / NBRC 107835 / XIL07)</name>
    <dbReference type="NCBI Taxonomy" id="446471"/>
    <lineage>
        <taxon>Bacteria</taxon>
        <taxon>Bacillati</taxon>
        <taxon>Actinomycetota</taxon>
        <taxon>Actinomycetes</taxon>
        <taxon>Micrococcales</taxon>
        <taxon>Promicromonosporaceae</taxon>
        <taxon>Xylanimonas</taxon>
    </lineage>
</organism>
<evidence type="ECO:0000313" key="8">
    <source>
        <dbReference type="EMBL" id="ACZ30861.1"/>
    </source>
</evidence>
<keyword evidence="9" id="KW-1185">Reference proteome</keyword>
<evidence type="ECO:0000256" key="3">
    <source>
        <dbReference type="ARBA" id="ARBA00022475"/>
    </source>
</evidence>
<evidence type="ECO:0000256" key="7">
    <source>
        <dbReference type="SAM" id="Phobius"/>
    </source>
</evidence>
<comment type="subcellular location">
    <subcellularLocation>
        <location evidence="1">Cell membrane</location>
        <topology evidence="1">Multi-pass membrane protein</topology>
    </subcellularLocation>
</comment>
<feature type="transmembrane region" description="Helical" evidence="7">
    <location>
        <begin position="76"/>
        <end position="103"/>
    </location>
</feature>
<dbReference type="GO" id="GO:0005886">
    <property type="term" value="C:plasma membrane"/>
    <property type="evidence" value="ECO:0007669"/>
    <property type="project" value="UniProtKB-SubCell"/>
</dbReference>
<sequence>MPDWFTLDWLDGPNTAVILFFVGLAGMCLRKNMMITVIATSIMNTAIILAFVTMFSSTDHSAPMVAETVAEAADPLPQALMITSVVIGVAVQAVSLVLVLGYYRQHKTLDWDEARALREGVEPAEADPFLRLRDAVTHALRPVGGTGSRRS</sequence>
<dbReference type="OrthoDB" id="9799219at2"/>
<keyword evidence="3" id="KW-1003">Cell membrane</keyword>
<dbReference type="AlphaFoldDB" id="D1BT19"/>
<dbReference type="Pfam" id="PF00420">
    <property type="entry name" value="Oxidored_q2"/>
    <property type="match status" value="1"/>
</dbReference>
<proteinExistence type="inferred from homology"/>
<dbReference type="Proteomes" id="UP000002255">
    <property type="component" value="Chromosome"/>
</dbReference>
<protein>
    <submittedName>
        <fullName evidence="8">NADH-ubiquinone oxidoreductase chain 4L</fullName>
    </submittedName>
</protein>
<accession>D1BT19</accession>
<dbReference type="EMBL" id="CP001821">
    <property type="protein sequence ID" value="ACZ30861.1"/>
    <property type="molecule type" value="Genomic_DNA"/>
</dbReference>
<dbReference type="KEGG" id="xce:Xcel_1841"/>
<dbReference type="InterPro" id="IPR039428">
    <property type="entry name" value="NUOK/Mnh_C1-like"/>
</dbReference>
<comment type="similarity">
    <text evidence="2">Belongs to the CPA3 antiporters (TC 2.A.63) subunit C family.</text>
</comment>
<dbReference type="RefSeq" id="WP_012878603.1">
    <property type="nucleotide sequence ID" value="NC_013530.1"/>
</dbReference>